<dbReference type="Proteomes" id="UP000769157">
    <property type="component" value="Unassembled WGS sequence"/>
</dbReference>
<dbReference type="Gene3D" id="2.130.10.10">
    <property type="entry name" value="YVTN repeat-like/Quinoprotein amine dehydrogenase"/>
    <property type="match status" value="3"/>
</dbReference>
<organism evidence="2 3">
    <name type="scientific">Ogataea philodendri</name>
    <dbReference type="NCBI Taxonomy" id="1378263"/>
    <lineage>
        <taxon>Eukaryota</taxon>
        <taxon>Fungi</taxon>
        <taxon>Dikarya</taxon>
        <taxon>Ascomycota</taxon>
        <taxon>Saccharomycotina</taxon>
        <taxon>Pichiomycetes</taxon>
        <taxon>Pichiales</taxon>
        <taxon>Pichiaceae</taxon>
        <taxon>Ogataea</taxon>
    </lineage>
</organism>
<comment type="caution">
    <text evidence="2">The sequence shown here is derived from an EMBL/GenBank/DDBJ whole genome shotgun (WGS) entry which is preliminary data.</text>
</comment>
<evidence type="ECO:0000313" key="2">
    <source>
        <dbReference type="EMBL" id="KAH3668126.1"/>
    </source>
</evidence>
<sequence length="681" mass="76477">MDIHRCRFVDYTPQTVTSLAFSQRSTTDISPRNLLLAVGRADGSIELWNPRGRHTNWLKQHTIPGGKGRSVEGLVWCSDDIHSRLFSIGGSTYLTEWDVSKGVPVQNHDCNAGVIWSVAANQSQSKIAVGCEDGSVVIIDVSGGPGVMEHERILQRQQSRVLSLCWYKDEMIIGGCADGRIRCWDAQGQLVHTLRVDKSKTESTLVWSVYVVANSSQLVSGDSTGSVKFWDLKHFVLQQSFNVHEADVLTLTGNMNGTTVFSTGVDRKIYQFQLVEAGKKSQKWMSSSNRLLHGNDVRAMTAYESRNLDLLVSGGVERVVVVHSSKNFQNGMVVKLPINANNVIINEEQRLLVMWQEQTIKVWKFLNNQEKLLVAKLTLADQENITDVAISKNGRYLVVARLSVVRIFELIETDTAKLQVLKVQASKLDGVGAKKVAILDEKAQILLVSNDNEVTSIKFDVNDEDEVSEFDEEQELLEYDVETECELLQVSADSQVAAFASYSGKIALLDTESGETRVLVRLNEVPTALRFSSRDTLLVATLDHKLYEFNLEGDLHSEWSRNNSENMPQAFVTLPGQPYGIFETNDRFWVYGTSWLAFFDSKTELPQKQSKGKKRSRSKPNGTVNGSNENHEVSEKTFWFTNKYKNLLLADRLSEDELVVVERPVEEMPSPPAFKLVKYNI</sequence>
<dbReference type="InterPro" id="IPR015943">
    <property type="entry name" value="WD40/YVTN_repeat-like_dom_sf"/>
</dbReference>
<dbReference type="PANTHER" id="PTHR44163">
    <property type="entry name" value="U3 SMALL NUCLEOLAR RNA-ASSOCIATED PROTEIN 4 HOMOLOG"/>
    <property type="match status" value="1"/>
</dbReference>
<evidence type="ECO:0000256" key="1">
    <source>
        <dbReference type="SAM" id="MobiDB-lite"/>
    </source>
</evidence>
<evidence type="ECO:0008006" key="4">
    <source>
        <dbReference type="Google" id="ProtNLM"/>
    </source>
</evidence>
<dbReference type="InterPro" id="IPR036322">
    <property type="entry name" value="WD40_repeat_dom_sf"/>
</dbReference>
<evidence type="ECO:0000313" key="3">
    <source>
        <dbReference type="Proteomes" id="UP000769157"/>
    </source>
</evidence>
<proteinExistence type="predicted"/>
<reference evidence="2" key="2">
    <citation type="submission" date="2021-01" db="EMBL/GenBank/DDBJ databases">
        <authorList>
            <person name="Schikora-Tamarit M.A."/>
        </authorList>
    </citation>
    <scope>NUCLEOTIDE SEQUENCE</scope>
    <source>
        <strain evidence="2">CBS6075</strain>
    </source>
</reference>
<dbReference type="GeneID" id="70233847"/>
<dbReference type="PANTHER" id="PTHR44163:SF1">
    <property type="entry name" value="U3 SMALL NUCLEOLAR RNA-ASSOCIATED PROTEIN 4 HOMOLOG"/>
    <property type="match status" value="1"/>
</dbReference>
<accession>A0A9P8PAE8</accession>
<reference evidence="2" key="1">
    <citation type="journal article" date="2021" name="Open Biol.">
        <title>Shared evolutionary footprints suggest mitochondrial oxidative damage underlies multiple complex I losses in fungi.</title>
        <authorList>
            <person name="Schikora-Tamarit M.A."/>
            <person name="Marcet-Houben M."/>
            <person name="Nosek J."/>
            <person name="Gabaldon T."/>
        </authorList>
    </citation>
    <scope>NUCLEOTIDE SEQUENCE</scope>
    <source>
        <strain evidence="2">CBS6075</strain>
    </source>
</reference>
<dbReference type="InterPro" id="IPR046351">
    <property type="entry name" value="UTP4"/>
</dbReference>
<protein>
    <recommendedName>
        <fullName evidence="4">U3 small nucleolar RNA-associated protein 4</fullName>
    </recommendedName>
</protein>
<dbReference type="Pfam" id="PF00400">
    <property type="entry name" value="WD40"/>
    <property type="match status" value="3"/>
</dbReference>
<dbReference type="SMART" id="SM00320">
    <property type="entry name" value="WD40"/>
    <property type="match status" value="8"/>
</dbReference>
<gene>
    <name evidence="2" type="ORF">OGAPHI_001880</name>
</gene>
<feature type="region of interest" description="Disordered" evidence="1">
    <location>
        <begin position="607"/>
        <end position="630"/>
    </location>
</feature>
<dbReference type="SUPFAM" id="SSF50978">
    <property type="entry name" value="WD40 repeat-like"/>
    <property type="match status" value="1"/>
</dbReference>
<dbReference type="GO" id="GO:0034455">
    <property type="term" value="C:t-UTP complex"/>
    <property type="evidence" value="ECO:0007669"/>
    <property type="project" value="TreeGrafter"/>
</dbReference>
<dbReference type="RefSeq" id="XP_046062540.1">
    <property type="nucleotide sequence ID" value="XM_046202689.1"/>
</dbReference>
<dbReference type="InterPro" id="IPR001680">
    <property type="entry name" value="WD40_rpt"/>
</dbReference>
<dbReference type="GO" id="GO:0003723">
    <property type="term" value="F:RNA binding"/>
    <property type="evidence" value="ECO:0007669"/>
    <property type="project" value="TreeGrafter"/>
</dbReference>
<dbReference type="GO" id="GO:0032040">
    <property type="term" value="C:small-subunit processome"/>
    <property type="evidence" value="ECO:0007669"/>
    <property type="project" value="TreeGrafter"/>
</dbReference>
<dbReference type="AlphaFoldDB" id="A0A9P8PAE8"/>
<dbReference type="GO" id="GO:0000462">
    <property type="term" value="P:maturation of SSU-rRNA from tricistronic rRNA transcript (SSU-rRNA, 5.8S rRNA, LSU-rRNA)"/>
    <property type="evidence" value="ECO:0007669"/>
    <property type="project" value="InterPro"/>
</dbReference>
<dbReference type="OrthoDB" id="8883818at2759"/>
<dbReference type="SUPFAM" id="SSF50960">
    <property type="entry name" value="TolB, C-terminal domain"/>
    <property type="match status" value="1"/>
</dbReference>
<dbReference type="EMBL" id="JAEUBE010000158">
    <property type="protein sequence ID" value="KAH3668126.1"/>
    <property type="molecule type" value="Genomic_DNA"/>
</dbReference>
<keyword evidence="3" id="KW-1185">Reference proteome</keyword>
<name>A0A9P8PAE8_9ASCO</name>
<dbReference type="GO" id="GO:0030686">
    <property type="term" value="C:90S preribosome"/>
    <property type="evidence" value="ECO:0007669"/>
    <property type="project" value="InterPro"/>
</dbReference>